<dbReference type="PANTHER" id="PTHR13847">
    <property type="entry name" value="SARCOSINE DEHYDROGENASE-RELATED"/>
    <property type="match status" value="1"/>
</dbReference>
<evidence type="ECO:0000256" key="1">
    <source>
        <dbReference type="ARBA" id="ARBA00023002"/>
    </source>
</evidence>
<dbReference type="Pfam" id="PF01266">
    <property type="entry name" value="DAO"/>
    <property type="match status" value="1"/>
</dbReference>
<feature type="domain" description="FAD dependent oxidoreductase" evidence="2">
    <location>
        <begin position="160"/>
        <end position="585"/>
    </location>
</feature>
<dbReference type="Gene3D" id="3.30.9.10">
    <property type="entry name" value="D-Amino Acid Oxidase, subunit A, domain 2"/>
    <property type="match status" value="1"/>
</dbReference>
<protein>
    <submittedName>
        <fullName evidence="3">FAD dependent oxidoreductase</fullName>
    </submittedName>
</protein>
<dbReference type="Gene3D" id="3.50.50.60">
    <property type="entry name" value="FAD/NAD(P)-binding domain"/>
    <property type="match status" value="1"/>
</dbReference>
<keyword evidence="1" id="KW-0560">Oxidoreductase</keyword>
<dbReference type="GO" id="GO:0016491">
    <property type="term" value="F:oxidoreductase activity"/>
    <property type="evidence" value="ECO:0007669"/>
    <property type="project" value="UniProtKB-KW"/>
</dbReference>
<proteinExistence type="predicted"/>
<dbReference type="PANTHER" id="PTHR13847:SF289">
    <property type="entry name" value="GLYCINE OXIDASE"/>
    <property type="match status" value="1"/>
</dbReference>
<evidence type="ECO:0000313" key="3">
    <source>
        <dbReference type="EMBL" id="ADW01603.1"/>
    </source>
</evidence>
<gene>
    <name evidence="3" type="ordered locus">Sfla_0135</name>
</gene>
<dbReference type="InterPro" id="IPR006076">
    <property type="entry name" value="FAD-dep_OxRdtase"/>
</dbReference>
<dbReference type="SUPFAM" id="SSF51905">
    <property type="entry name" value="FAD/NAD(P)-binding domain"/>
    <property type="match status" value="1"/>
</dbReference>
<dbReference type="Proteomes" id="UP000002066">
    <property type="component" value="Chromosome"/>
</dbReference>
<dbReference type="InterPro" id="IPR036188">
    <property type="entry name" value="FAD/NAD-bd_sf"/>
</dbReference>
<reference evidence="3 4" key="1">
    <citation type="submission" date="2011-01" db="EMBL/GenBank/DDBJ databases">
        <title>Complete sequence of chromosome of Streptomyces flavogriseus ATCC 33331.</title>
        <authorList>
            <consortium name="US DOE Joint Genome Institute"/>
            <person name="Lucas S."/>
            <person name="Copeland A."/>
            <person name="Lapidus A."/>
            <person name="Cheng J.-F."/>
            <person name="Goodwin L."/>
            <person name="Pitluck S."/>
            <person name="Davenport K."/>
            <person name="Detter J.C."/>
            <person name="Han C."/>
            <person name="Tapia R."/>
            <person name="Land M."/>
            <person name="Hauser L."/>
            <person name="Kyrpides N."/>
            <person name="Ivanova N."/>
            <person name="Ovchinnikova G."/>
            <person name="Pagani I."/>
            <person name="Brumm P."/>
            <person name="Mead D."/>
            <person name="Woyke T."/>
        </authorList>
    </citation>
    <scope>NUCLEOTIDE SEQUENCE [LARGE SCALE GENOMIC DNA]</scope>
    <source>
        <strain evidence="4">ATCC 33331 / IAF-45CD</strain>
    </source>
</reference>
<dbReference type="GO" id="GO:0005737">
    <property type="term" value="C:cytoplasm"/>
    <property type="evidence" value="ECO:0007669"/>
    <property type="project" value="TreeGrafter"/>
</dbReference>
<evidence type="ECO:0000313" key="4">
    <source>
        <dbReference type="Proteomes" id="UP000002066"/>
    </source>
</evidence>
<dbReference type="EMBL" id="CP002475">
    <property type="protein sequence ID" value="ADW01603.1"/>
    <property type="molecule type" value="Genomic_DNA"/>
</dbReference>
<dbReference type="OrthoDB" id="9805337at2"/>
<sequence length="619" mass="66695">MRFLVIVPVSPSAAGSLTGSGISYRPDLHTAQDSTLAGALSEMCPQVLVTDRPVAREVLRLWREAMPERPIAVVRLTESHGSLRRLPTMHGRATSAILPFSIPMYTVPRQPGSDGGVDEDASVFEALAVAERFAQDREQTTEPFPVTATPSGAASGRTSVLMIGGGVVNLVTARLLQAEGYEVAMVDAAPDPRAGRPWAAYGASRGGGNARMFTYTEMDDYHAKSTDESACMTVFDRPPSESGWDVRGHEGEEDQQWVQDFRSVPPWLARAYNGDILGLNRRGGELWQTWMHTRPHLFDDVELRHDILRLYQDGPHLEAARHRQNAVGATVASYGAAEVRERFPALAHAAPQAFAGGIVVEGFTVNVHDLMGRLLDDLEAGGARMRFDLRVEEIMRDGTSAVTGVLTADGPLVYDHYVVSPGAGNEALRRQIPSLRQVHGVLGCWATVPNVTPALGHSLKVARRGHVAEDANITVGRDDSGESVLMIGSGYGWTGGDPRNIDERKIEDIHAAVADTVETLFPDAYEKIGGRDGLRRTQRHCVRPWTASNLGIFEASAAAGGAFVVTAGHNTGGFAQAPVIAEAVSHALRGVGHPMHTLYHPLRTSRVLHAMAGLGGTTH</sequence>
<organism evidence="3 4">
    <name type="scientific">Streptomyces pratensis (strain ATCC 33331 / IAF-45CD)</name>
    <dbReference type="NCBI Taxonomy" id="591167"/>
    <lineage>
        <taxon>Bacteria</taxon>
        <taxon>Bacillati</taxon>
        <taxon>Actinomycetota</taxon>
        <taxon>Actinomycetes</taxon>
        <taxon>Kitasatosporales</taxon>
        <taxon>Streptomycetaceae</taxon>
        <taxon>Streptomyces</taxon>
    </lineage>
</organism>
<dbReference type="KEGG" id="sfa:Sfla_0135"/>
<evidence type="ECO:0000259" key="2">
    <source>
        <dbReference type="Pfam" id="PF01266"/>
    </source>
</evidence>
<accession>A0A8D3WC20</accession>
<dbReference type="AlphaFoldDB" id="A0A8D3WC20"/>
<name>A0A8D3WC20_STRFA</name>